<dbReference type="AlphaFoldDB" id="A0A1N7FSM1"/>
<evidence type="ECO:0000313" key="2">
    <source>
        <dbReference type="EMBL" id="SIS03320.1"/>
    </source>
</evidence>
<accession>A0A1N7FSM1</accession>
<dbReference type="EMBL" id="FTNF01000047">
    <property type="protein sequence ID" value="SIS03320.1"/>
    <property type="molecule type" value="Genomic_DNA"/>
</dbReference>
<dbReference type="InterPro" id="IPR025242">
    <property type="entry name" value="DUF4193"/>
</dbReference>
<dbReference type="STRING" id="1198245.SAMN05444858_1472"/>
<reference evidence="2 3" key="1">
    <citation type="submission" date="2017-01" db="EMBL/GenBank/DDBJ databases">
        <authorList>
            <person name="Mah S.A."/>
            <person name="Swanson W.J."/>
            <person name="Moy G.W."/>
            <person name="Vacquier V.D."/>
        </authorList>
    </citation>
    <scope>NUCLEOTIDE SEQUENCE [LARGE SCALE GENOMIC DNA]</scope>
    <source>
        <strain evidence="2 3">DSM 45758</strain>
    </source>
</reference>
<proteinExistence type="predicted"/>
<organism evidence="2 3">
    <name type="scientific">Micromonospora avicenniae</name>
    <dbReference type="NCBI Taxonomy" id="1198245"/>
    <lineage>
        <taxon>Bacteria</taxon>
        <taxon>Bacillati</taxon>
        <taxon>Actinomycetota</taxon>
        <taxon>Actinomycetes</taxon>
        <taxon>Micromonosporales</taxon>
        <taxon>Micromonosporaceae</taxon>
        <taxon>Micromonospora</taxon>
    </lineage>
</organism>
<feature type="region of interest" description="Disordered" evidence="1">
    <location>
        <begin position="1"/>
        <end position="20"/>
    </location>
</feature>
<dbReference type="RefSeq" id="WP_076474209.1">
    <property type="nucleotide sequence ID" value="NZ_FTNF01000047.1"/>
</dbReference>
<gene>
    <name evidence="2" type="ORF">SAMN05444858_1472</name>
</gene>
<dbReference type="OrthoDB" id="4732434at2"/>
<name>A0A1N7FSM1_9ACTN</name>
<protein>
    <recommendedName>
        <fullName evidence="4">DUF4193 domain-containing protein</fullName>
    </recommendedName>
</protein>
<sequence>MSKPIDYDAPRRPAVDVEDDSLEELKARNSAPQSATVDLDEADAAENFELPGADLSGEELTVAVVPMQTDEFRCTRCYLVHHRSQLAAQPDGRQVCRECS</sequence>
<keyword evidence="3" id="KW-1185">Reference proteome</keyword>
<evidence type="ECO:0000313" key="3">
    <source>
        <dbReference type="Proteomes" id="UP000186004"/>
    </source>
</evidence>
<dbReference type="Pfam" id="PF13834">
    <property type="entry name" value="DUF4193"/>
    <property type="match status" value="1"/>
</dbReference>
<evidence type="ECO:0000256" key="1">
    <source>
        <dbReference type="SAM" id="MobiDB-lite"/>
    </source>
</evidence>
<evidence type="ECO:0008006" key="4">
    <source>
        <dbReference type="Google" id="ProtNLM"/>
    </source>
</evidence>
<feature type="compositionally biased region" description="Basic and acidic residues" evidence="1">
    <location>
        <begin position="1"/>
        <end position="15"/>
    </location>
</feature>
<dbReference type="Proteomes" id="UP000186004">
    <property type="component" value="Unassembled WGS sequence"/>
</dbReference>